<organism evidence="2">
    <name type="scientific">Neisseria gonorrhoeae</name>
    <dbReference type="NCBI Taxonomy" id="485"/>
    <lineage>
        <taxon>Bacteria</taxon>
        <taxon>Pseudomonadati</taxon>
        <taxon>Pseudomonadota</taxon>
        <taxon>Betaproteobacteria</taxon>
        <taxon>Neisseriales</taxon>
        <taxon>Neisseriaceae</taxon>
        <taxon>Neisseria</taxon>
    </lineage>
</organism>
<gene>
    <name evidence="2" type="primary">pilQ_3</name>
    <name evidence="2" type="ORF">NCTC11421_02773</name>
</gene>
<dbReference type="InterPro" id="IPR038591">
    <property type="entry name" value="NolW-like_sf"/>
</dbReference>
<proteinExistence type="predicted"/>
<dbReference type="AlphaFoldDB" id="A0A378W050"/>
<reference evidence="2" key="1">
    <citation type="submission" date="2018-06" db="EMBL/GenBank/DDBJ databases">
        <authorList>
            <consortium name="Pathogen Informatics"/>
            <person name="Doyle S."/>
        </authorList>
    </citation>
    <scope>NUCLEOTIDE SEQUENCE [LARGE SCALE GENOMIC DNA]</scope>
    <source>
        <strain evidence="2">NCTC11421</strain>
    </source>
</reference>
<name>A0A378W050_NEIGO</name>
<evidence type="ECO:0000313" key="2">
    <source>
        <dbReference type="EMBL" id="SUA24769.1"/>
    </source>
</evidence>
<accession>A0A378W050</accession>
<feature type="domain" description="NolW-like" evidence="1">
    <location>
        <begin position="3"/>
        <end position="35"/>
    </location>
</feature>
<evidence type="ECO:0000259" key="1">
    <source>
        <dbReference type="Pfam" id="PF03958"/>
    </source>
</evidence>
<dbReference type="EMBL" id="UGRI01000001">
    <property type="protein sequence ID" value="SUA24769.1"/>
    <property type="molecule type" value="Genomic_DNA"/>
</dbReference>
<protein>
    <submittedName>
        <fullName evidence="2">PilQ</fullName>
    </submittedName>
</protein>
<dbReference type="PANTHER" id="PTHR30604:SF1">
    <property type="entry name" value="DNA UTILIZATION PROTEIN HOFQ"/>
    <property type="match status" value="1"/>
</dbReference>
<dbReference type="PANTHER" id="PTHR30604">
    <property type="entry name" value="PROTEIN TRANSPORT PROTEIN HOFQ"/>
    <property type="match status" value="1"/>
</dbReference>
<dbReference type="Gene3D" id="3.30.1370.120">
    <property type="match status" value="1"/>
</dbReference>
<dbReference type="InterPro" id="IPR005644">
    <property type="entry name" value="NolW-like"/>
</dbReference>
<sequence>MLIDPATNTLIVTDTRSVIEKFRKLIDELDVPAQQVMIEARIVEAADGFSRDLGVKFGATGRKN</sequence>
<dbReference type="InterPro" id="IPR051808">
    <property type="entry name" value="Type_IV_pilus_biogenesis"/>
</dbReference>
<dbReference type="Pfam" id="PF03958">
    <property type="entry name" value="Secretin_N"/>
    <property type="match status" value="1"/>
</dbReference>